<dbReference type="EMBL" id="JAKJXO020000019">
    <property type="protein sequence ID" value="KAL1593220.1"/>
    <property type="molecule type" value="Genomic_DNA"/>
</dbReference>
<evidence type="ECO:0008006" key="3">
    <source>
        <dbReference type="Google" id="ProtNLM"/>
    </source>
</evidence>
<reference evidence="1 2" key="1">
    <citation type="submission" date="2024-02" db="EMBL/GenBank/DDBJ databases">
        <title>De novo assembly and annotation of 12 fungi associated with fruit tree decline syndrome in Ontario, Canada.</title>
        <authorList>
            <person name="Sulman M."/>
            <person name="Ellouze W."/>
            <person name="Ilyukhin E."/>
        </authorList>
    </citation>
    <scope>NUCLEOTIDE SEQUENCE [LARGE SCALE GENOMIC DNA]</scope>
    <source>
        <strain evidence="1 2">M42-189</strain>
    </source>
</reference>
<name>A0ABR3QM64_9PLEO</name>
<keyword evidence="2" id="KW-1185">Reference proteome</keyword>
<proteinExistence type="predicted"/>
<evidence type="ECO:0000313" key="1">
    <source>
        <dbReference type="EMBL" id="KAL1593220.1"/>
    </source>
</evidence>
<accession>A0ABR3QM64</accession>
<dbReference type="Proteomes" id="UP001521785">
    <property type="component" value="Unassembled WGS sequence"/>
</dbReference>
<evidence type="ECO:0000313" key="2">
    <source>
        <dbReference type="Proteomes" id="UP001521785"/>
    </source>
</evidence>
<sequence>MLKINPSRFYVQYQGHPIEDLKAFHGITRQHRPDKPLVWFAGDSSLDNKYWVPGSGPGGEPLNVEIPEIYYHTLERATPKPDVSFWMNYILGDRATCINTAVEASMLRQRDKTLLPQDEFIRDHIGKDDVLVVSVGCNDIAMKPTFSTIWRMLTLAWLTPRSSIDQGSAWILSYFAHLFGTQTEEYINRICLKSKPRAIILCMIYFPLEAKYGQRGWGDIALRCLGYSRDPEKLQAAISTMFELGTNKVKIEGTEVIPCKLYEVLDGTKKEDYVERVEPSAIGGRKMAEKFYTLIDGVLKKGL</sequence>
<protein>
    <recommendedName>
        <fullName evidence="3">SGNH hydrolase-type esterase domain-containing protein</fullName>
    </recommendedName>
</protein>
<organism evidence="1 2">
    <name type="scientific">Paraconiothyrium brasiliense</name>
    <dbReference type="NCBI Taxonomy" id="300254"/>
    <lineage>
        <taxon>Eukaryota</taxon>
        <taxon>Fungi</taxon>
        <taxon>Dikarya</taxon>
        <taxon>Ascomycota</taxon>
        <taxon>Pezizomycotina</taxon>
        <taxon>Dothideomycetes</taxon>
        <taxon>Pleosporomycetidae</taxon>
        <taxon>Pleosporales</taxon>
        <taxon>Massarineae</taxon>
        <taxon>Didymosphaeriaceae</taxon>
        <taxon>Paraconiothyrium</taxon>
    </lineage>
</organism>
<dbReference type="SUPFAM" id="SSF52266">
    <property type="entry name" value="SGNH hydrolase"/>
    <property type="match status" value="1"/>
</dbReference>
<comment type="caution">
    <text evidence="1">The sequence shown here is derived from an EMBL/GenBank/DDBJ whole genome shotgun (WGS) entry which is preliminary data.</text>
</comment>
<gene>
    <name evidence="1" type="ORF">SLS60_010828</name>
</gene>